<evidence type="ECO:0000256" key="8">
    <source>
        <dbReference type="ARBA" id="ARBA00022573"/>
    </source>
</evidence>
<dbReference type="GO" id="GO:0051073">
    <property type="term" value="F:adenosylcobinamide-GDP ribazoletransferase activity"/>
    <property type="evidence" value="ECO:0007669"/>
    <property type="project" value="UniProtKB-UniRule"/>
</dbReference>
<evidence type="ECO:0000256" key="15">
    <source>
        <dbReference type="ARBA" id="ARBA00032605"/>
    </source>
</evidence>
<dbReference type="GO" id="GO:0008818">
    <property type="term" value="F:cobalamin 5'-phosphate synthase activity"/>
    <property type="evidence" value="ECO:0007669"/>
    <property type="project" value="UniProtKB-UniRule"/>
</dbReference>
<dbReference type="GO" id="GO:0005886">
    <property type="term" value="C:plasma membrane"/>
    <property type="evidence" value="ECO:0007669"/>
    <property type="project" value="UniProtKB-SubCell"/>
</dbReference>
<evidence type="ECO:0000256" key="17">
    <source>
        <dbReference type="ARBA" id="ARBA00048623"/>
    </source>
</evidence>
<evidence type="ECO:0000256" key="3">
    <source>
        <dbReference type="ARBA" id="ARBA00004663"/>
    </source>
</evidence>
<keyword evidence="10 19" id="KW-0812">Transmembrane</keyword>
<evidence type="ECO:0000256" key="2">
    <source>
        <dbReference type="ARBA" id="ARBA00004651"/>
    </source>
</evidence>
<evidence type="ECO:0000256" key="13">
    <source>
        <dbReference type="ARBA" id="ARBA00023136"/>
    </source>
</evidence>
<evidence type="ECO:0000256" key="12">
    <source>
        <dbReference type="ARBA" id="ARBA00022989"/>
    </source>
</evidence>
<feature type="transmembrane region" description="Helical" evidence="19">
    <location>
        <begin position="38"/>
        <end position="66"/>
    </location>
</feature>
<comment type="catalytic activity">
    <reaction evidence="18 19">
        <text>alpha-ribazole 5'-phosphate + adenosylcob(III)inamide-GDP = adenosylcob(III)alamin 5'-phosphate + GMP + H(+)</text>
        <dbReference type="Rhea" id="RHEA:23560"/>
        <dbReference type="ChEBI" id="CHEBI:15378"/>
        <dbReference type="ChEBI" id="CHEBI:57918"/>
        <dbReference type="ChEBI" id="CHEBI:58115"/>
        <dbReference type="ChEBI" id="CHEBI:60487"/>
        <dbReference type="ChEBI" id="CHEBI:60493"/>
        <dbReference type="EC" id="2.7.8.26"/>
    </reaction>
</comment>
<dbReference type="GO" id="GO:0009236">
    <property type="term" value="P:cobalamin biosynthetic process"/>
    <property type="evidence" value="ECO:0007669"/>
    <property type="project" value="UniProtKB-UniRule"/>
</dbReference>
<evidence type="ECO:0000256" key="1">
    <source>
        <dbReference type="ARBA" id="ARBA00001946"/>
    </source>
</evidence>
<dbReference type="PANTHER" id="PTHR34148:SF1">
    <property type="entry name" value="ADENOSYLCOBINAMIDE-GDP RIBAZOLETRANSFERASE"/>
    <property type="match status" value="1"/>
</dbReference>
<feature type="transmembrane region" description="Helical" evidence="19">
    <location>
        <begin position="196"/>
        <end position="214"/>
    </location>
</feature>
<dbReference type="HAMAP" id="MF_00719">
    <property type="entry name" value="CobS"/>
    <property type="match status" value="1"/>
</dbReference>
<keyword evidence="11 19" id="KW-0460">Magnesium</keyword>
<comment type="caution">
    <text evidence="20">The sequence shown here is derived from an EMBL/GenBank/DDBJ whole genome shotgun (WGS) entry which is preliminary data.</text>
</comment>
<keyword evidence="12 19" id="KW-1133">Transmembrane helix</keyword>
<proteinExistence type="inferred from homology"/>
<protein>
    <recommendedName>
        <fullName evidence="6 19">Adenosylcobinamide-GDP ribazoletransferase</fullName>
        <ecNumber evidence="5 19">2.7.8.26</ecNumber>
    </recommendedName>
    <alternativeName>
        <fullName evidence="16 19">Cobalamin synthase</fullName>
    </alternativeName>
    <alternativeName>
        <fullName evidence="15 19">Cobalamin-5'-phosphate synthase</fullName>
    </alternativeName>
</protein>
<comment type="similarity">
    <text evidence="4 19">Belongs to the CobS family.</text>
</comment>
<comment type="cofactor">
    <cofactor evidence="1 19">
        <name>Mg(2+)</name>
        <dbReference type="ChEBI" id="CHEBI:18420"/>
    </cofactor>
</comment>
<evidence type="ECO:0000256" key="11">
    <source>
        <dbReference type="ARBA" id="ARBA00022842"/>
    </source>
</evidence>
<dbReference type="AlphaFoldDB" id="A0A412XQI6"/>
<evidence type="ECO:0000256" key="7">
    <source>
        <dbReference type="ARBA" id="ARBA00022475"/>
    </source>
</evidence>
<dbReference type="Pfam" id="PF02654">
    <property type="entry name" value="CobS"/>
    <property type="match status" value="1"/>
</dbReference>
<keyword evidence="13 19" id="KW-0472">Membrane</keyword>
<evidence type="ECO:0000256" key="4">
    <source>
        <dbReference type="ARBA" id="ARBA00010561"/>
    </source>
</evidence>
<keyword evidence="8 19" id="KW-0169">Cobalamin biosynthesis</keyword>
<comment type="catalytic activity">
    <reaction evidence="17 19">
        <text>alpha-ribazole + adenosylcob(III)inamide-GDP = adenosylcob(III)alamin + GMP + H(+)</text>
        <dbReference type="Rhea" id="RHEA:16049"/>
        <dbReference type="ChEBI" id="CHEBI:10329"/>
        <dbReference type="ChEBI" id="CHEBI:15378"/>
        <dbReference type="ChEBI" id="CHEBI:18408"/>
        <dbReference type="ChEBI" id="CHEBI:58115"/>
        <dbReference type="ChEBI" id="CHEBI:60487"/>
        <dbReference type="EC" id="2.7.8.26"/>
    </reaction>
</comment>
<sequence length="262" mass="29683">MKILAALIFFTRLPFWRIKEVPAKYFKRIVPYWPLAGWLTGGIMVGVLWVTAQVLPVSIAWLLAILSRLLITGCLHEDGLADFFDGFGGGTTKERTLAIMKDSQIGSYGVIGLIGYFLLLFLLLENLPLKLICALVICGDCWSKFCASQIINYLPYARKEEDSKAKVVYDRMTWQELLTGFICGLLPIVLFLPIDFWPVTICPILTFIFLYRLMKRRLQGYTGDCCGAAFLLCELSFYLGAAILLYAHIRYGNPDFINAYLK</sequence>
<evidence type="ECO:0000256" key="5">
    <source>
        <dbReference type="ARBA" id="ARBA00013200"/>
    </source>
</evidence>
<evidence type="ECO:0000313" key="20">
    <source>
        <dbReference type="EMBL" id="RGV47420.1"/>
    </source>
</evidence>
<evidence type="ECO:0000313" key="21">
    <source>
        <dbReference type="Proteomes" id="UP000283850"/>
    </source>
</evidence>
<comment type="subcellular location">
    <subcellularLocation>
        <location evidence="2 19">Cell membrane</location>
        <topology evidence="2 19">Multi-pass membrane protein</topology>
    </subcellularLocation>
</comment>
<feature type="transmembrane region" description="Helical" evidence="19">
    <location>
        <begin position="105"/>
        <end position="123"/>
    </location>
</feature>
<keyword evidence="7 19" id="KW-1003">Cell membrane</keyword>
<evidence type="ECO:0000256" key="10">
    <source>
        <dbReference type="ARBA" id="ARBA00022692"/>
    </source>
</evidence>
<feature type="transmembrane region" description="Helical" evidence="19">
    <location>
        <begin position="172"/>
        <end position="190"/>
    </location>
</feature>
<dbReference type="PANTHER" id="PTHR34148">
    <property type="entry name" value="ADENOSYLCOBINAMIDE-GDP RIBAZOLETRANSFERASE"/>
    <property type="match status" value="1"/>
</dbReference>
<keyword evidence="9 19" id="KW-0808">Transferase</keyword>
<evidence type="ECO:0000256" key="19">
    <source>
        <dbReference type="HAMAP-Rule" id="MF_00719"/>
    </source>
</evidence>
<feature type="transmembrane region" description="Helical" evidence="19">
    <location>
        <begin position="226"/>
        <end position="249"/>
    </location>
</feature>
<reference evidence="20 21" key="1">
    <citation type="submission" date="2018-08" db="EMBL/GenBank/DDBJ databases">
        <title>A genome reference for cultivated species of the human gut microbiota.</title>
        <authorList>
            <person name="Zou Y."/>
            <person name="Xue W."/>
            <person name="Luo G."/>
        </authorList>
    </citation>
    <scope>NUCLEOTIDE SEQUENCE [LARGE SCALE GENOMIC DNA]</scope>
    <source>
        <strain evidence="20 21">AF14-32</strain>
    </source>
</reference>
<evidence type="ECO:0000256" key="6">
    <source>
        <dbReference type="ARBA" id="ARBA00015850"/>
    </source>
</evidence>
<evidence type="ECO:0000256" key="16">
    <source>
        <dbReference type="ARBA" id="ARBA00032853"/>
    </source>
</evidence>
<comment type="pathway">
    <text evidence="3 19">Cofactor biosynthesis; adenosylcobalamin biosynthesis; adenosylcobalamin from cob(II)yrinate a,c-diamide: step 7/7.</text>
</comment>
<evidence type="ECO:0000256" key="14">
    <source>
        <dbReference type="ARBA" id="ARBA00025228"/>
    </source>
</evidence>
<dbReference type="EC" id="2.7.8.26" evidence="5 19"/>
<dbReference type="NCBIfam" id="TIGR00317">
    <property type="entry name" value="cobS"/>
    <property type="match status" value="1"/>
</dbReference>
<name>A0A412XQI6_9BACE</name>
<comment type="function">
    <text evidence="14 19">Joins adenosylcobinamide-GDP and alpha-ribazole to generate adenosylcobalamin (Ado-cobalamin). Also synthesizes adenosylcobalamin 5'-phosphate from adenosylcobinamide-GDP and alpha-ribazole 5'-phosphate.</text>
</comment>
<accession>A0A412XQI6</accession>
<evidence type="ECO:0000256" key="9">
    <source>
        <dbReference type="ARBA" id="ARBA00022679"/>
    </source>
</evidence>
<dbReference type="Proteomes" id="UP000283850">
    <property type="component" value="Unassembled WGS sequence"/>
</dbReference>
<organism evidence="20 21">
    <name type="scientific">Bacteroides intestinalis</name>
    <dbReference type="NCBI Taxonomy" id="329854"/>
    <lineage>
        <taxon>Bacteria</taxon>
        <taxon>Pseudomonadati</taxon>
        <taxon>Bacteroidota</taxon>
        <taxon>Bacteroidia</taxon>
        <taxon>Bacteroidales</taxon>
        <taxon>Bacteroidaceae</taxon>
        <taxon>Bacteroides</taxon>
    </lineage>
</organism>
<gene>
    <name evidence="19 20" type="primary">cobS</name>
    <name evidence="20" type="ORF">DWW10_24570</name>
</gene>
<evidence type="ECO:0000256" key="18">
    <source>
        <dbReference type="ARBA" id="ARBA00049504"/>
    </source>
</evidence>
<dbReference type="RefSeq" id="WP_022393852.1">
    <property type="nucleotide sequence ID" value="NZ_QRZF01000032.1"/>
</dbReference>
<dbReference type="UniPathway" id="UPA00148">
    <property type="reaction ID" value="UER00238"/>
</dbReference>
<dbReference type="EMBL" id="QRZF01000032">
    <property type="protein sequence ID" value="RGV47420.1"/>
    <property type="molecule type" value="Genomic_DNA"/>
</dbReference>
<dbReference type="InterPro" id="IPR003805">
    <property type="entry name" value="CobS"/>
</dbReference>